<feature type="coiled-coil region" evidence="7">
    <location>
        <begin position="471"/>
        <end position="517"/>
    </location>
</feature>
<evidence type="ECO:0000256" key="4">
    <source>
        <dbReference type="ARBA" id="ARBA00022803"/>
    </source>
</evidence>
<dbReference type="Gene3D" id="1.10.10.10">
    <property type="entry name" value="Winged helix-like DNA-binding domain superfamily/Winged helix DNA-binding domain"/>
    <property type="match status" value="1"/>
</dbReference>
<dbReference type="Pfam" id="PF13374">
    <property type="entry name" value="TPR_10"/>
    <property type="match status" value="1"/>
</dbReference>
<keyword evidence="7" id="KW-0175">Coiled coil</keyword>
<comment type="similarity">
    <text evidence="5">Belongs to the Rap family.</text>
</comment>
<accession>A0ABW5MTU1</accession>
<evidence type="ECO:0000256" key="3">
    <source>
        <dbReference type="ARBA" id="ARBA00022737"/>
    </source>
</evidence>
<keyword evidence="3" id="KW-0677">Repeat</keyword>
<dbReference type="SMART" id="SM00028">
    <property type="entry name" value="TPR"/>
    <property type="match status" value="7"/>
</dbReference>
<feature type="repeat" description="TPR" evidence="6">
    <location>
        <begin position="325"/>
        <end position="358"/>
    </location>
</feature>
<dbReference type="InterPro" id="IPR011990">
    <property type="entry name" value="TPR-like_helical_dom_sf"/>
</dbReference>
<feature type="repeat" description="TPR" evidence="6">
    <location>
        <begin position="247"/>
        <end position="280"/>
    </location>
</feature>
<keyword evidence="10" id="KW-1185">Reference proteome</keyword>
<keyword evidence="4 6" id="KW-0802">TPR repeat</keyword>
<dbReference type="SUPFAM" id="SSF48452">
    <property type="entry name" value="TPR-like"/>
    <property type="match status" value="2"/>
</dbReference>
<dbReference type="Gene3D" id="1.25.40.10">
    <property type="entry name" value="Tetratricopeptide repeat domain"/>
    <property type="match status" value="3"/>
</dbReference>
<evidence type="ECO:0000313" key="10">
    <source>
        <dbReference type="Proteomes" id="UP001597526"/>
    </source>
</evidence>
<feature type="repeat" description="TPR" evidence="6">
    <location>
        <begin position="287"/>
        <end position="320"/>
    </location>
</feature>
<feature type="transmembrane region" description="Helical" evidence="8">
    <location>
        <begin position="445"/>
        <end position="465"/>
    </location>
</feature>
<dbReference type="Pfam" id="PF13181">
    <property type="entry name" value="TPR_8"/>
    <property type="match status" value="1"/>
</dbReference>
<dbReference type="InterPro" id="IPR016032">
    <property type="entry name" value="Sig_transdc_resp-reg_C-effctor"/>
</dbReference>
<dbReference type="EMBL" id="JBHULB010000006">
    <property type="protein sequence ID" value="MFD2585783.1"/>
    <property type="molecule type" value="Genomic_DNA"/>
</dbReference>
<name>A0ABW5MTU1_9FLAO</name>
<evidence type="ECO:0000256" key="2">
    <source>
        <dbReference type="ARBA" id="ARBA00022490"/>
    </source>
</evidence>
<evidence type="ECO:0000313" key="9">
    <source>
        <dbReference type="EMBL" id="MFD2585783.1"/>
    </source>
</evidence>
<comment type="subcellular location">
    <subcellularLocation>
        <location evidence="1">Cytoplasm</location>
    </subcellularLocation>
</comment>
<dbReference type="PANTHER" id="PTHR46630">
    <property type="entry name" value="TETRATRICOPEPTIDE REPEAT PROTEIN 29"/>
    <property type="match status" value="1"/>
</dbReference>
<feature type="coiled-coil region" evidence="7">
    <location>
        <begin position="400"/>
        <end position="436"/>
    </location>
</feature>
<dbReference type="InterPro" id="IPR036388">
    <property type="entry name" value="WH-like_DNA-bd_sf"/>
</dbReference>
<organism evidence="9 10">
    <name type="scientific">Croceitalea marina</name>
    <dbReference type="NCBI Taxonomy" id="1775166"/>
    <lineage>
        <taxon>Bacteria</taxon>
        <taxon>Pseudomonadati</taxon>
        <taxon>Bacteroidota</taxon>
        <taxon>Flavobacteriia</taxon>
        <taxon>Flavobacteriales</taxon>
        <taxon>Flavobacteriaceae</taxon>
        <taxon>Croceitalea</taxon>
    </lineage>
</organism>
<proteinExistence type="inferred from homology"/>
<protein>
    <submittedName>
        <fullName evidence="9">Tetratricopeptide repeat protein</fullName>
    </submittedName>
</protein>
<dbReference type="Pfam" id="PF13424">
    <property type="entry name" value="TPR_12"/>
    <property type="match status" value="2"/>
</dbReference>
<dbReference type="RefSeq" id="WP_377765272.1">
    <property type="nucleotide sequence ID" value="NZ_JBHULB010000006.1"/>
</dbReference>
<gene>
    <name evidence="9" type="ORF">ACFSQJ_02505</name>
</gene>
<keyword evidence="2" id="KW-0963">Cytoplasm</keyword>
<dbReference type="PROSITE" id="PS50005">
    <property type="entry name" value="TPR"/>
    <property type="match status" value="3"/>
</dbReference>
<dbReference type="InterPro" id="IPR019734">
    <property type="entry name" value="TPR_rpt"/>
</dbReference>
<dbReference type="InterPro" id="IPR051476">
    <property type="entry name" value="Bac_ResReg_Asp_Phosphatase"/>
</dbReference>
<dbReference type="Proteomes" id="UP001597526">
    <property type="component" value="Unassembled WGS sequence"/>
</dbReference>
<comment type="caution">
    <text evidence="9">The sequence shown here is derived from an EMBL/GenBank/DDBJ whole genome shotgun (WGS) entry which is preliminary data.</text>
</comment>
<evidence type="ECO:0000256" key="7">
    <source>
        <dbReference type="SAM" id="Coils"/>
    </source>
</evidence>
<keyword evidence="8" id="KW-0812">Transmembrane</keyword>
<evidence type="ECO:0000256" key="5">
    <source>
        <dbReference type="ARBA" id="ARBA00038253"/>
    </source>
</evidence>
<dbReference type="PANTHER" id="PTHR46630:SF1">
    <property type="entry name" value="TETRATRICOPEPTIDE REPEAT PROTEIN 29"/>
    <property type="match status" value="1"/>
</dbReference>
<feature type="coiled-coil region" evidence="7">
    <location>
        <begin position="127"/>
        <end position="154"/>
    </location>
</feature>
<reference evidence="10" key="1">
    <citation type="journal article" date="2019" name="Int. J. Syst. Evol. Microbiol.">
        <title>The Global Catalogue of Microorganisms (GCM) 10K type strain sequencing project: providing services to taxonomists for standard genome sequencing and annotation.</title>
        <authorList>
            <consortium name="The Broad Institute Genomics Platform"/>
            <consortium name="The Broad Institute Genome Sequencing Center for Infectious Disease"/>
            <person name="Wu L."/>
            <person name="Ma J."/>
        </authorList>
    </citation>
    <scope>NUCLEOTIDE SEQUENCE [LARGE SCALE GENOMIC DNA]</scope>
    <source>
        <strain evidence="10">KCTC 52368</strain>
    </source>
</reference>
<keyword evidence="8" id="KW-1133">Transmembrane helix</keyword>
<sequence length="622" mass="71965">MKTKNLTLFGLFFLCISFYSWGQENQKLDSLIQSYETQADNIDKLTTLHKIFIQQLRNGKISEAKRYVKIQLKLAEKLNSERGKAKALGNLGIIYNSTYVLDSARYYYEKSCKLWEKLGDKGELLSMKNSLIKVEQLEGNYDKALEMYDEAIEMAMEIGDGIELFWAKRDKATVYMEKGNYELALREFLFSLKVLDTLEGNNQKQKGDVLIGIGRIEGLRENYDTSVDYLNEALEIFIAEKNTTYECITNTEIGLSLFKMKEYDKSLEHFKKALEFSVEMERDNFIAISYANIGMVLVENGNPEQALDYLNKSLKLNENSKSNQSNIYTIIGDAYNAKNNYKQAIENYTYAIKISDSIGSINELKTGYESRALVYEKLGEFNKAFADQKEFQILNDSIFNTNKSRQIEELRTIYETEKKEQQIAFQEKEITVLEQEAKISHQQRWLLGGGMSLSILALGFGFYGFRQKTKRNQLEKDKVEAELDFKKKELTTHALHLAKKNEVLENVKLKAKDLKLQGDTKGYQELIKTINFDQQDDKNWESFTQYFEQVHKDFAKNVKNKYPDVTKNELRFMALLKMNMSSKEIATILNISPDGIKKARQRLRKKMALTPEISLENTVLAI</sequence>
<evidence type="ECO:0000256" key="8">
    <source>
        <dbReference type="SAM" id="Phobius"/>
    </source>
</evidence>
<evidence type="ECO:0000256" key="6">
    <source>
        <dbReference type="PROSITE-ProRule" id="PRU00339"/>
    </source>
</evidence>
<evidence type="ECO:0000256" key="1">
    <source>
        <dbReference type="ARBA" id="ARBA00004496"/>
    </source>
</evidence>
<keyword evidence="8" id="KW-0472">Membrane</keyword>
<dbReference type="SUPFAM" id="SSF46894">
    <property type="entry name" value="C-terminal effector domain of the bipartite response regulators"/>
    <property type="match status" value="1"/>
</dbReference>